<dbReference type="SUPFAM" id="SSF50978">
    <property type="entry name" value="WD40 repeat-like"/>
    <property type="match status" value="1"/>
</dbReference>
<comment type="caution">
    <text evidence="9">The sequence shown here is derived from an EMBL/GenBank/DDBJ whole genome shotgun (WGS) entry which is preliminary data.</text>
</comment>
<dbReference type="Gene3D" id="3.40.50.10810">
    <property type="entry name" value="Tandem AAA-ATPase domain"/>
    <property type="match status" value="1"/>
</dbReference>
<keyword evidence="2" id="KW-0378">Hydrolase</keyword>
<name>A0A261XW94_9FUNG</name>
<keyword evidence="1" id="KW-0547">Nucleotide-binding</keyword>
<dbReference type="InterPro" id="IPR001680">
    <property type="entry name" value="WD40_rpt"/>
</dbReference>
<dbReference type="Proteomes" id="UP000242875">
    <property type="component" value="Unassembled WGS sequence"/>
</dbReference>
<dbReference type="OrthoDB" id="448448at2759"/>
<feature type="domain" description="Helicase ATP-binding" evidence="7">
    <location>
        <begin position="430"/>
        <end position="597"/>
    </location>
</feature>
<dbReference type="Gene3D" id="2.130.10.10">
    <property type="entry name" value="YVTN repeat-like/Quinoprotein amine dehydrogenase"/>
    <property type="match status" value="1"/>
</dbReference>
<protein>
    <submittedName>
        <fullName evidence="9">Uncharacterized protein</fullName>
    </submittedName>
</protein>
<dbReference type="EMBL" id="MVBO01000136">
    <property type="protein sequence ID" value="OZJ02655.1"/>
    <property type="molecule type" value="Genomic_DNA"/>
</dbReference>
<dbReference type="InterPro" id="IPR014001">
    <property type="entry name" value="Helicase_ATP-bd"/>
</dbReference>
<dbReference type="PROSITE" id="PS50168">
    <property type="entry name" value="DED"/>
    <property type="match status" value="1"/>
</dbReference>
<reference evidence="9 10" key="1">
    <citation type="journal article" date="2017" name="Mycologia">
        <title>Bifiguratus adelaidae, gen. et sp. nov., a new member of Mucoromycotina in endophytic and soil-dwelling habitats.</title>
        <authorList>
            <person name="Torres-Cruz T.J."/>
            <person name="Billingsley Tobias T.L."/>
            <person name="Almatruk M."/>
            <person name="Hesse C."/>
            <person name="Kuske C.R."/>
            <person name="Desiro A."/>
            <person name="Benucci G.M."/>
            <person name="Bonito G."/>
            <person name="Stajich J.E."/>
            <person name="Dunlap C."/>
            <person name="Arnold A.E."/>
            <person name="Porras-Alfaro A."/>
        </authorList>
    </citation>
    <scope>NUCLEOTIDE SEQUENCE [LARGE SCALE GENOMIC DNA]</scope>
    <source>
        <strain evidence="9 10">AZ0501</strain>
    </source>
</reference>
<dbReference type="PROSITE" id="PS50082">
    <property type="entry name" value="WD_REPEATS_2"/>
    <property type="match status" value="1"/>
</dbReference>
<accession>A0A261XW94</accession>
<evidence type="ECO:0000256" key="3">
    <source>
        <dbReference type="ARBA" id="ARBA00022840"/>
    </source>
</evidence>
<dbReference type="PROSITE" id="PS51192">
    <property type="entry name" value="HELICASE_ATP_BIND_1"/>
    <property type="match status" value="1"/>
</dbReference>
<evidence type="ECO:0000313" key="10">
    <source>
        <dbReference type="Proteomes" id="UP000242875"/>
    </source>
</evidence>
<dbReference type="InterPro" id="IPR015943">
    <property type="entry name" value="WD40/YVTN_repeat-like_dom_sf"/>
</dbReference>
<sequence length="1345" mass="151960">MVADMSDDDDFGGSVKDVPRNTRVPPTILRARNRIEERLTTQEKPSALEQWLIANRSAKQAAYKDENMQEAKSKSGIQGYQSLSDDVNHFMNVPSPTKRSKARKSLLNSSPLRPKTNTIVLDDSSPPAHHADKSPIRVHRKALNKGRSLQICSESSSDEEPVIRRAPAKKQRLVKRRDIPFASDSDDTTQSVKKAVKVFDLDRHAKSSDDERVAIAADNEESSPDTANDSLFSRKNDSTLPSLSRTVTIVSSEDETNVKDLSFGETSKETTTVERNIIDVDDIDLEENKSKRTRQKDSLKEEQDQEMLRYFNERSDKDIARMLDCTPKQAAKIVKMRPFLDLADFQSKVEAEGRMMQKLLQNYLVRQEAFQVVDQVISDIELLGEELIDNVTSWRQSTEIGSERILKQPTYLAEGMRLKDYQINGVAWLRTLYQRQVSGILADEMGLGKTAQVITFLGSVSGFQRNGPHLVIVPSSTLQNWVREFEKFVPSLVVKTYHGSVVERLYIREELSGDRAYDVLLTTYNIATSSKDDRKFLKNLKCASMILDEGHFVKNCATARYEQLTKVKTPFRLLLTGTPLQNNLQELVSLLMFILPDLFREHEEMIRKVFSIKVDTSSNSSDFTQLLSKRHTSRAKKLLDPFILRRRKADVLKDMPAKIISFEQCDMTPAQSDLYKDIFQTSRQSYKALSAGKGNEVKSNNGAKKPQGLSNILMQLRKAADHPMLFRRLFDDNTIRKMAKDIMKEERYWDAEETYIYEDMSVMTDFELHNLCLEHKHIRPYALKDEPWMKCGKVLRLKAILEDRIPKGDRILLFSQFTMMLDILEKVMNSMNLTFLRLDGSSKVETRQALIDEYNEGDANIPVFLLSTKAAGLGINLTSANVVILYDIDFNPHNDKQAEDRAHRVGQTRDVHVIKLISKDTVENNIHRMADYKLKLDQSISGTESNIDIETDVADDDTMVNWYNARFTMSQITADKGSISEWQTKSPQCIVGSLTENHYGTVITPCKDALVIRSNPFYRLENNPHQILLIEHTQTGRTSTFEHPGGVTCHHSQAQSPFLVTGSLEGRVRLWHVPKGELVEEWAAHRGRVLCVALNEETIVSGGADCTICVMDHPEAKIPEMEALLADTIPTSKWRGTIDVASYVKATEEWLMGVSDIAMTDNLIACASDVPGPILVFSLLTGTLVYEIDERTAGIGRRTTTTRLSFMPFFLLTPGCVNEAANAGLHPYPIDSQRNIAGCSCINVWDMRNGNLAYQLVPLSETSSSQSTDPLSLIIKDFTLSPDFSRLFALITTRKGDVEWLDIWDFTVSQDSLTPGALPIKRMHPKVATGMVELSSQGSVWAYWG</sequence>
<evidence type="ECO:0000256" key="2">
    <source>
        <dbReference type="ARBA" id="ARBA00022801"/>
    </source>
</evidence>
<dbReference type="InterPro" id="IPR001650">
    <property type="entry name" value="Helicase_C-like"/>
</dbReference>
<dbReference type="InterPro" id="IPR049730">
    <property type="entry name" value="SNF2/RAD54-like_C"/>
</dbReference>
<feature type="region of interest" description="Disordered" evidence="5">
    <location>
        <begin position="1"/>
        <end position="26"/>
    </location>
</feature>
<feature type="compositionally biased region" description="Acidic residues" evidence="5">
    <location>
        <begin position="1"/>
        <end position="11"/>
    </location>
</feature>
<keyword evidence="10" id="KW-1185">Reference proteome</keyword>
<feature type="repeat" description="WD" evidence="4">
    <location>
        <begin position="1040"/>
        <end position="1081"/>
    </location>
</feature>
<feature type="compositionally biased region" description="Polar residues" evidence="5">
    <location>
        <begin position="106"/>
        <end position="119"/>
    </location>
</feature>
<dbReference type="InterPro" id="IPR000330">
    <property type="entry name" value="SNF2_N"/>
</dbReference>
<keyword evidence="4" id="KW-0853">WD repeat</keyword>
<evidence type="ECO:0000259" key="8">
    <source>
        <dbReference type="PROSITE" id="PS51194"/>
    </source>
</evidence>
<dbReference type="GO" id="GO:0042981">
    <property type="term" value="P:regulation of apoptotic process"/>
    <property type="evidence" value="ECO:0007669"/>
    <property type="project" value="InterPro"/>
</dbReference>
<evidence type="ECO:0000256" key="5">
    <source>
        <dbReference type="SAM" id="MobiDB-lite"/>
    </source>
</evidence>
<feature type="domain" description="DED" evidence="6">
    <location>
        <begin position="570"/>
        <end position="657"/>
    </location>
</feature>
<dbReference type="CDD" id="cd18793">
    <property type="entry name" value="SF2_C_SNF"/>
    <property type="match status" value="1"/>
</dbReference>
<gene>
    <name evidence="9" type="ORF">BZG36_04412</name>
</gene>
<dbReference type="PANTHER" id="PTHR10799">
    <property type="entry name" value="SNF2/RAD54 HELICASE FAMILY"/>
    <property type="match status" value="1"/>
</dbReference>
<evidence type="ECO:0000256" key="4">
    <source>
        <dbReference type="PROSITE-ProRule" id="PRU00221"/>
    </source>
</evidence>
<dbReference type="SUPFAM" id="SSF52540">
    <property type="entry name" value="P-loop containing nucleoside triphosphate hydrolases"/>
    <property type="match status" value="2"/>
</dbReference>
<evidence type="ECO:0000256" key="1">
    <source>
        <dbReference type="ARBA" id="ARBA00022741"/>
    </source>
</evidence>
<dbReference type="PROSITE" id="PS51194">
    <property type="entry name" value="HELICASE_CTER"/>
    <property type="match status" value="1"/>
</dbReference>
<keyword evidence="3" id="KW-0067">ATP-binding</keyword>
<dbReference type="SMART" id="SM00487">
    <property type="entry name" value="DEXDc"/>
    <property type="match status" value="1"/>
</dbReference>
<organism evidence="9 10">
    <name type="scientific">Bifiguratus adelaidae</name>
    <dbReference type="NCBI Taxonomy" id="1938954"/>
    <lineage>
        <taxon>Eukaryota</taxon>
        <taxon>Fungi</taxon>
        <taxon>Fungi incertae sedis</taxon>
        <taxon>Mucoromycota</taxon>
        <taxon>Mucoromycotina</taxon>
        <taxon>Endogonomycetes</taxon>
        <taxon>Endogonales</taxon>
        <taxon>Endogonales incertae sedis</taxon>
        <taxon>Bifiguratus</taxon>
    </lineage>
</organism>
<dbReference type="GO" id="GO:0005524">
    <property type="term" value="F:ATP binding"/>
    <property type="evidence" value="ECO:0007669"/>
    <property type="project" value="InterPro"/>
</dbReference>
<dbReference type="Pfam" id="PF00271">
    <property type="entry name" value="Helicase_C"/>
    <property type="match status" value="1"/>
</dbReference>
<dbReference type="Gene3D" id="3.40.50.300">
    <property type="entry name" value="P-loop containing nucleotide triphosphate hydrolases"/>
    <property type="match status" value="1"/>
</dbReference>
<proteinExistence type="predicted"/>
<dbReference type="SMART" id="SM00320">
    <property type="entry name" value="WD40"/>
    <property type="match status" value="2"/>
</dbReference>
<dbReference type="Pfam" id="PF00176">
    <property type="entry name" value="SNF2-rel_dom"/>
    <property type="match status" value="1"/>
</dbReference>
<dbReference type="InterPro" id="IPR036322">
    <property type="entry name" value="WD40_repeat_dom_sf"/>
</dbReference>
<evidence type="ECO:0000259" key="6">
    <source>
        <dbReference type="PROSITE" id="PS50168"/>
    </source>
</evidence>
<evidence type="ECO:0000259" key="7">
    <source>
        <dbReference type="PROSITE" id="PS51192"/>
    </source>
</evidence>
<feature type="region of interest" description="Disordered" evidence="5">
    <location>
        <begin position="90"/>
        <end position="136"/>
    </location>
</feature>
<evidence type="ECO:0000313" key="9">
    <source>
        <dbReference type="EMBL" id="OZJ02655.1"/>
    </source>
</evidence>
<feature type="region of interest" description="Disordered" evidence="5">
    <location>
        <begin position="207"/>
        <end position="238"/>
    </location>
</feature>
<dbReference type="Pfam" id="PF00400">
    <property type="entry name" value="WD40"/>
    <property type="match status" value="2"/>
</dbReference>
<dbReference type="InterPro" id="IPR027417">
    <property type="entry name" value="P-loop_NTPase"/>
</dbReference>
<dbReference type="SMART" id="SM00490">
    <property type="entry name" value="HELICc"/>
    <property type="match status" value="1"/>
</dbReference>
<feature type="domain" description="Helicase C-terminal" evidence="8">
    <location>
        <begin position="793"/>
        <end position="948"/>
    </location>
</feature>
<dbReference type="InterPro" id="IPR001875">
    <property type="entry name" value="DED_dom"/>
</dbReference>
<dbReference type="GO" id="GO:0016787">
    <property type="term" value="F:hydrolase activity"/>
    <property type="evidence" value="ECO:0007669"/>
    <property type="project" value="UniProtKB-KW"/>
</dbReference>
<dbReference type="InterPro" id="IPR038718">
    <property type="entry name" value="SNF2-like_sf"/>
</dbReference>